<comment type="subcellular location">
    <subcellularLocation>
        <location evidence="1">Membrane</location>
        <topology evidence="1">Lipid-anchor</topology>
        <topology evidence="1">GPI-anchor</topology>
    </subcellularLocation>
</comment>
<dbReference type="PANTHER" id="PTHR11304">
    <property type="entry name" value="EPHRIN"/>
    <property type="match status" value="1"/>
</dbReference>
<keyword evidence="7" id="KW-0449">Lipoprotein</keyword>
<keyword evidence="6" id="KW-0325">Glycoprotein</keyword>
<dbReference type="GO" id="GO:0098552">
    <property type="term" value="C:side of membrane"/>
    <property type="evidence" value="ECO:0007669"/>
    <property type="project" value="UniProtKB-KW"/>
</dbReference>
<keyword evidence="2" id="KW-0336">GPI-anchor</keyword>
<evidence type="ECO:0000256" key="1">
    <source>
        <dbReference type="ARBA" id="ARBA00004589"/>
    </source>
</evidence>
<comment type="caution">
    <text evidence="8">Lacks conserved residue(s) required for the propagation of feature annotation.</text>
</comment>
<evidence type="ECO:0000313" key="13">
    <source>
        <dbReference type="RefSeq" id="XP_008287133.1"/>
    </source>
</evidence>
<dbReference type="PANTHER" id="PTHR11304:SF42">
    <property type="entry name" value="EPHRIN-A4"/>
    <property type="match status" value="1"/>
</dbReference>
<accession>A0A9Y4K5P3</accession>
<evidence type="ECO:0000256" key="4">
    <source>
        <dbReference type="ARBA" id="ARBA00023136"/>
    </source>
</evidence>
<dbReference type="GO" id="GO:0007411">
    <property type="term" value="P:axon guidance"/>
    <property type="evidence" value="ECO:0007669"/>
    <property type="project" value="TreeGrafter"/>
</dbReference>
<dbReference type="InterPro" id="IPR001799">
    <property type="entry name" value="Ephrin_RBD"/>
</dbReference>
<dbReference type="SUPFAM" id="SSF49503">
    <property type="entry name" value="Cupredoxins"/>
    <property type="match status" value="2"/>
</dbReference>
<gene>
    <name evidence="13" type="primary">efna4</name>
</gene>
<proteinExistence type="inferred from homology"/>
<evidence type="ECO:0000256" key="5">
    <source>
        <dbReference type="ARBA" id="ARBA00023157"/>
    </source>
</evidence>
<comment type="similarity">
    <text evidence="8 9">Belongs to the ephrin family.</text>
</comment>
<sequence>MGSLMWTPGALPAWILLFNIISAVVAKRHVVYWNSTNTRLTAGDLSVQLNLNDYLDIYCPHYPNKGTGQPETLALYLVAEQAFQGCVETRGAIKRWECNTPYAPFGPVRFSEKIQRFTPFSLGFEFLPGRHYYYSCEYKTCVFLCYKLTAGDLSVQLNLNDYLDIYCPHYPNKGTGQPETLALYLVAEQAFQGCVETRGAIKRWECNTPYAPFGPVRFSEKIQRFTPFSLGFEFLPGRHYYYSSLPADEGPPLPCMKLRVTVCCEPTSEGSKQMQETVPLSSVASLRTASLPFVLVLLLLLTT</sequence>
<evidence type="ECO:0000259" key="11">
    <source>
        <dbReference type="PROSITE" id="PS51551"/>
    </source>
</evidence>
<evidence type="ECO:0000256" key="10">
    <source>
        <dbReference type="SAM" id="SignalP"/>
    </source>
</evidence>
<keyword evidence="5" id="KW-1015">Disulfide bond</keyword>
<reference evidence="13" key="1">
    <citation type="submission" date="2025-08" db="UniProtKB">
        <authorList>
            <consortium name="RefSeq"/>
        </authorList>
    </citation>
    <scope>IDENTIFICATION</scope>
</reference>
<dbReference type="RefSeq" id="XP_008287133.1">
    <property type="nucleotide sequence ID" value="XM_008288911.1"/>
</dbReference>
<dbReference type="InterPro" id="IPR034252">
    <property type="entry name" value="Ephrin-A_Ecto"/>
</dbReference>
<dbReference type="InterPro" id="IPR019765">
    <property type="entry name" value="Ephrin_CS"/>
</dbReference>
<dbReference type="PROSITE" id="PS51551">
    <property type="entry name" value="EPHRIN_RBD_2"/>
    <property type="match status" value="2"/>
</dbReference>
<dbReference type="CDD" id="cd10425">
    <property type="entry name" value="Ephrin-A_Ectodomain"/>
    <property type="match status" value="2"/>
</dbReference>
<feature type="domain" description="Ephrin RBD" evidence="11">
    <location>
        <begin position="161"/>
        <end position="266"/>
    </location>
</feature>
<keyword evidence="4 9" id="KW-0472">Membrane</keyword>
<dbReference type="GO" id="GO:0048013">
    <property type="term" value="P:ephrin receptor signaling pathway"/>
    <property type="evidence" value="ECO:0007669"/>
    <property type="project" value="InterPro"/>
</dbReference>
<keyword evidence="12" id="KW-1185">Reference proteome</keyword>
<dbReference type="PRINTS" id="PR01347">
    <property type="entry name" value="EPHRIN"/>
</dbReference>
<feature type="chain" id="PRO_5041243346" evidence="10">
    <location>
        <begin position="27"/>
        <end position="303"/>
    </location>
</feature>
<name>A0A9Y4K5P3_9TELE</name>
<evidence type="ECO:0000256" key="3">
    <source>
        <dbReference type="ARBA" id="ARBA00022729"/>
    </source>
</evidence>
<evidence type="ECO:0000313" key="12">
    <source>
        <dbReference type="Proteomes" id="UP000694891"/>
    </source>
</evidence>
<evidence type="ECO:0000256" key="7">
    <source>
        <dbReference type="ARBA" id="ARBA00023288"/>
    </source>
</evidence>
<dbReference type="Proteomes" id="UP000694891">
    <property type="component" value="Unplaced"/>
</dbReference>
<evidence type="ECO:0000256" key="9">
    <source>
        <dbReference type="RuleBase" id="RU004375"/>
    </source>
</evidence>
<keyword evidence="3 10" id="KW-0732">Signal</keyword>
<dbReference type="GO" id="GO:0046875">
    <property type="term" value="F:ephrin receptor binding"/>
    <property type="evidence" value="ECO:0007669"/>
    <property type="project" value="InterPro"/>
</dbReference>
<evidence type="ECO:0000256" key="6">
    <source>
        <dbReference type="ARBA" id="ARBA00023180"/>
    </source>
</evidence>
<dbReference type="InterPro" id="IPR008972">
    <property type="entry name" value="Cupredoxin"/>
</dbReference>
<evidence type="ECO:0000256" key="8">
    <source>
        <dbReference type="PROSITE-ProRule" id="PRU00884"/>
    </source>
</evidence>
<feature type="domain" description="Ephrin RBD" evidence="11">
    <location>
        <begin position="26"/>
        <end position="165"/>
    </location>
</feature>
<dbReference type="AlphaFoldDB" id="A0A9Y4K5P3"/>
<dbReference type="InterPro" id="IPR031328">
    <property type="entry name" value="Ephrin"/>
</dbReference>
<feature type="signal peptide" evidence="10">
    <location>
        <begin position="1"/>
        <end position="26"/>
    </location>
</feature>
<dbReference type="Gene3D" id="2.60.40.420">
    <property type="entry name" value="Cupredoxins - blue copper proteins"/>
    <property type="match status" value="2"/>
</dbReference>
<evidence type="ECO:0000256" key="2">
    <source>
        <dbReference type="ARBA" id="ARBA00022622"/>
    </source>
</evidence>
<organism evidence="12 13">
    <name type="scientific">Stegastes partitus</name>
    <name type="common">bicolor damselfish</name>
    <dbReference type="NCBI Taxonomy" id="144197"/>
    <lineage>
        <taxon>Eukaryota</taxon>
        <taxon>Metazoa</taxon>
        <taxon>Chordata</taxon>
        <taxon>Craniata</taxon>
        <taxon>Vertebrata</taxon>
        <taxon>Euteleostomi</taxon>
        <taxon>Actinopterygii</taxon>
        <taxon>Neopterygii</taxon>
        <taxon>Teleostei</taxon>
        <taxon>Neoteleostei</taxon>
        <taxon>Acanthomorphata</taxon>
        <taxon>Ovalentaria</taxon>
        <taxon>Pomacentridae</taxon>
        <taxon>Stegastes</taxon>
    </lineage>
</organism>
<dbReference type="GO" id="GO:0005886">
    <property type="term" value="C:plasma membrane"/>
    <property type="evidence" value="ECO:0007669"/>
    <property type="project" value="TreeGrafter"/>
</dbReference>
<dbReference type="PROSITE" id="PS01299">
    <property type="entry name" value="EPHRIN_RBD_1"/>
    <property type="match status" value="1"/>
</dbReference>
<dbReference type="Pfam" id="PF00812">
    <property type="entry name" value="Ephrin"/>
    <property type="match status" value="2"/>
</dbReference>
<dbReference type="CTD" id="1945"/>
<protein>
    <submittedName>
        <fullName evidence="13">Ephrin-A4</fullName>
    </submittedName>
</protein>